<reference evidence="1" key="1">
    <citation type="submission" date="2022-12" db="EMBL/GenBank/DDBJ databases">
        <authorList>
            <person name="Petersen C."/>
        </authorList>
    </citation>
    <scope>NUCLEOTIDE SEQUENCE</scope>
    <source>
        <strain evidence="1">IBT 16125</strain>
    </source>
</reference>
<accession>A0AAD6FYY4</accession>
<keyword evidence="2" id="KW-1185">Reference proteome</keyword>
<dbReference type="GeneID" id="81602874"/>
<evidence type="ECO:0000313" key="2">
    <source>
        <dbReference type="Proteomes" id="UP001213681"/>
    </source>
</evidence>
<evidence type="ECO:0000313" key="1">
    <source>
        <dbReference type="EMBL" id="KAJ5438251.1"/>
    </source>
</evidence>
<reference evidence="1" key="2">
    <citation type="journal article" date="2023" name="IMA Fungus">
        <title>Comparative genomic study of the Penicillium genus elucidates a diverse pangenome and 15 lateral gene transfer events.</title>
        <authorList>
            <person name="Petersen C."/>
            <person name="Sorensen T."/>
            <person name="Nielsen M.R."/>
            <person name="Sondergaard T.E."/>
            <person name="Sorensen J.L."/>
            <person name="Fitzpatrick D.A."/>
            <person name="Frisvad J.C."/>
            <person name="Nielsen K.L."/>
        </authorList>
    </citation>
    <scope>NUCLEOTIDE SEQUENCE</scope>
    <source>
        <strain evidence="1">IBT 16125</strain>
    </source>
</reference>
<dbReference type="Proteomes" id="UP001213681">
    <property type="component" value="Unassembled WGS sequence"/>
</dbReference>
<comment type="caution">
    <text evidence="1">The sequence shown here is derived from an EMBL/GenBank/DDBJ whole genome shotgun (WGS) entry which is preliminary data.</text>
</comment>
<dbReference type="RefSeq" id="XP_056761480.1">
    <property type="nucleotide sequence ID" value="XM_056912631.1"/>
</dbReference>
<organism evidence="1 2">
    <name type="scientific">Penicillium daleae</name>
    <dbReference type="NCBI Taxonomy" id="63821"/>
    <lineage>
        <taxon>Eukaryota</taxon>
        <taxon>Fungi</taxon>
        <taxon>Dikarya</taxon>
        <taxon>Ascomycota</taxon>
        <taxon>Pezizomycotina</taxon>
        <taxon>Eurotiomycetes</taxon>
        <taxon>Eurotiomycetidae</taxon>
        <taxon>Eurotiales</taxon>
        <taxon>Aspergillaceae</taxon>
        <taxon>Penicillium</taxon>
    </lineage>
</organism>
<gene>
    <name evidence="1" type="ORF">N7458_009249</name>
</gene>
<dbReference type="EMBL" id="JAPVEA010000008">
    <property type="protein sequence ID" value="KAJ5438251.1"/>
    <property type="molecule type" value="Genomic_DNA"/>
</dbReference>
<sequence length="72" mass="8351">MEMDDPILDILETALDLSEMVDMDGDRDQFAEDIELYAPGYLEMEAMGRAEEYDVARLRDGEEAAEIYRQRD</sequence>
<proteinExistence type="predicted"/>
<protein>
    <submittedName>
        <fullName evidence="1">Uncharacterized protein</fullName>
    </submittedName>
</protein>
<dbReference type="AlphaFoldDB" id="A0AAD6FYY4"/>
<name>A0AAD6FYY4_9EURO</name>